<feature type="transmembrane region" description="Helical" evidence="7">
    <location>
        <begin position="190"/>
        <end position="215"/>
    </location>
</feature>
<comment type="subcellular location">
    <subcellularLocation>
        <location evidence="1 7">Cell membrane</location>
        <topology evidence="1 7">Multi-pass membrane protein</topology>
    </subcellularLocation>
</comment>
<dbReference type="PROSITE" id="PS50928">
    <property type="entry name" value="ABC_TM1"/>
    <property type="match status" value="1"/>
</dbReference>
<evidence type="ECO:0000259" key="8">
    <source>
        <dbReference type="PROSITE" id="PS50928"/>
    </source>
</evidence>
<keyword evidence="4 7" id="KW-0812">Transmembrane</keyword>
<keyword evidence="3" id="KW-1003">Cell membrane</keyword>
<evidence type="ECO:0000256" key="1">
    <source>
        <dbReference type="ARBA" id="ARBA00004651"/>
    </source>
</evidence>
<evidence type="ECO:0000313" key="10">
    <source>
        <dbReference type="Proteomes" id="UP000419743"/>
    </source>
</evidence>
<feature type="transmembrane region" description="Helical" evidence="7">
    <location>
        <begin position="115"/>
        <end position="135"/>
    </location>
</feature>
<feature type="transmembrane region" description="Helical" evidence="7">
    <location>
        <begin position="248"/>
        <end position="269"/>
    </location>
</feature>
<reference evidence="9 10" key="1">
    <citation type="submission" date="2019-11" db="EMBL/GenBank/DDBJ databases">
        <authorList>
            <person name="Criscuolo A."/>
        </authorList>
    </citation>
    <scope>NUCLEOTIDE SEQUENCE [LARGE SCALE GENOMIC DNA]</scope>
    <source>
        <strain evidence="9">CIP111667</strain>
    </source>
</reference>
<dbReference type="Pfam" id="PF00528">
    <property type="entry name" value="BPD_transp_1"/>
    <property type="match status" value="1"/>
</dbReference>
<organism evidence="9 10">
    <name type="scientific">Occultella aeris</name>
    <dbReference type="NCBI Taxonomy" id="2761496"/>
    <lineage>
        <taxon>Bacteria</taxon>
        <taxon>Bacillati</taxon>
        <taxon>Actinomycetota</taxon>
        <taxon>Actinomycetes</taxon>
        <taxon>Micrococcales</taxon>
        <taxon>Ruaniaceae</taxon>
        <taxon>Occultella</taxon>
    </lineage>
</organism>
<dbReference type="EMBL" id="CACRYJ010000068">
    <property type="protein sequence ID" value="VZO40241.1"/>
    <property type="molecule type" value="Genomic_DNA"/>
</dbReference>
<sequence length="283" mass="31135">MTTPTTRPRRRDRRYASPGAHAFAILLLLGTLLPFAWMVLSAFKTPMELNGVDKRLLPSGFYLGNFEKIADTNFFTYFLNSVIVAAATTTIALLLAILAGYGFARFTFIGNRGMLLIVVAAQMFPAVMLAIPLFITVKTLGLLDSLTGLILVYISFALPFCIWLMRNYFMAVPVETEEAAFIDGCSRFRALWQVVLPPAMPGVMAAAVFTIIQVWEEFLYANTFIDTDAKRTLSVGLNSLIGEFTTDWGRLLAAGVLVMIPVLAIFGYLQRYVTQIAGGGVKG</sequence>
<evidence type="ECO:0000256" key="6">
    <source>
        <dbReference type="ARBA" id="ARBA00023136"/>
    </source>
</evidence>
<evidence type="ECO:0000256" key="3">
    <source>
        <dbReference type="ARBA" id="ARBA00022475"/>
    </source>
</evidence>
<keyword evidence="6 7" id="KW-0472">Membrane</keyword>
<comment type="caution">
    <text evidence="9">The sequence shown here is derived from an EMBL/GenBank/DDBJ whole genome shotgun (WGS) entry which is preliminary data.</text>
</comment>
<dbReference type="AlphaFoldDB" id="A0A7M4DRZ7"/>
<evidence type="ECO:0000256" key="7">
    <source>
        <dbReference type="RuleBase" id="RU363032"/>
    </source>
</evidence>
<dbReference type="InterPro" id="IPR000515">
    <property type="entry name" value="MetI-like"/>
</dbReference>
<name>A0A7M4DRZ7_9MICO</name>
<dbReference type="RefSeq" id="WP_156743504.1">
    <property type="nucleotide sequence ID" value="NZ_CACRYJ010000068.1"/>
</dbReference>
<feature type="domain" description="ABC transmembrane type-1" evidence="8">
    <location>
        <begin position="78"/>
        <end position="269"/>
    </location>
</feature>
<proteinExistence type="inferred from homology"/>
<dbReference type="PANTHER" id="PTHR32243">
    <property type="entry name" value="MALTOSE TRANSPORT SYSTEM PERMEASE-RELATED"/>
    <property type="match status" value="1"/>
</dbReference>
<dbReference type="InterPro" id="IPR035906">
    <property type="entry name" value="MetI-like_sf"/>
</dbReference>
<feature type="transmembrane region" description="Helical" evidence="7">
    <location>
        <begin position="147"/>
        <end position="169"/>
    </location>
</feature>
<dbReference type="GO" id="GO:0005886">
    <property type="term" value="C:plasma membrane"/>
    <property type="evidence" value="ECO:0007669"/>
    <property type="project" value="UniProtKB-SubCell"/>
</dbReference>
<dbReference type="CDD" id="cd06261">
    <property type="entry name" value="TM_PBP2"/>
    <property type="match status" value="1"/>
</dbReference>
<comment type="similarity">
    <text evidence="7">Belongs to the binding-protein-dependent transport system permease family.</text>
</comment>
<keyword evidence="2 7" id="KW-0813">Transport</keyword>
<dbReference type="PANTHER" id="PTHR32243:SF18">
    <property type="entry name" value="INNER MEMBRANE ABC TRANSPORTER PERMEASE PROTEIN YCJP"/>
    <property type="match status" value="1"/>
</dbReference>
<evidence type="ECO:0000256" key="4">
    <source>
        <dbReference type="ARBA" id="ARBA00022692"/>
    </source>
</evidence>
<evidence type="ECO:0000256" key="2">
    <source>
        <dbReference type="ARBA" id="ARBA00022448"/>
    </source>
</evidence>
<dbReference type="Proteomes" id="UP000419743">
    <property type="component" value="Unassembled WGS sequence"/>
</dbReference>
<evidence type="ECO:0000313" key="9">
    <source>
        <dbReference type="EMBL" id="VZO40241.1"/>
    </source>
</evidence>
<keyword evidence="10" id="KW-1185">Reference proteome</keyword>
<protein>
    <submittedName>
        <fullName evidence="9">Inner membrane ABC transporter permease protein YcjP</fullName>
    </submittedName>
</protein>
<feature type="transmembrane region" description="Helical" evidence="7">
    <location>
        <begin position="20"/>
        <end position="40"/>
    </location>
</feature>
<dbReference type="GO" id="GO:0055085">
    <property type="term" value="P:transmembrane transport"/>
    <property type="evidence" value="ECO:0007669"/>
    <property type="project" value="InterPro"/>
</dbReference>
<dbReference type="SUPFAM" id="SSF161098">
    <property type="entry name" value="MetI-like"/>
    <property type="match status" value="1"/>
</dbReference>
<feature type="transmembrane region" description="Helical" evidence="7">
    <location>
        <begin position="77"/>
        <end position="103"/>
    </location>
</feature>
<keyword evidence="5 7" id="KW-1133">Transmembrane helix</keyword>
<dbReference type="Gene3D" id="1.10.3720.10">
    <property type="entry name" value="MetI-like"/>
    <property type="match status" value="1"/>
</dbReference>
<evidence type="ECO:0000256" key="5">
    <source>
        <dbReference type="ARBA" id="ARBA00022989"/>
    </source>
</evidence>
<accession>A0A7M4DRZ7</accession>
<gene>
    <name evidence="9" type="primary">ycjP_9</name>
    <name evidence="9" type="ORF">HALOF300_04944</name>
</gene>
<dbReference type="InterPro" id="IPR050901">
    <property type="entry name" value="BP-dep_ABC_trans_perm"/>
</dbReference>